<evidence type="ECO:0000256" key="5">
    <source>
        <dbReference type="ARBA" id="ARBA00022729"/>
    </source>
</evidence>
<feature type="signal peptide" evidence="12">
    <location>
        <begin position="1"/>
        <end position="26"/>
    </location>
</feature>
<evidence type="ECO:0000256" key="9">
    <source>
        <dbReference type="ARBA" id="ARBA00023237"/>
    </source>
</evidence>
<dbReference type="Pfam" id="PF07715">
    <property type="entry name" value="Plug"/>
    <property type="match status" value="1"/>
</dbReference>
<sequence>MNKKTKLIAAGLGLVQLTLLGKSAMAQDAKTLNEVVISTTKNEQKQSQTGKVVTIITSEELARSSGRNLADLLNQQAGITVVGFGSNASKEKSLFFRGAGSSYAVILIDGVLATDPSVSGSSFDLRLLAIDQIERIEILRGGQSTIYGSDAVAGVVNIITKKSGTKGNNVYGVATAGSYNTYKGTIGLSSKVDAFTYNLSYSHFRTDGISEAENPVGNNLVFDKDGVKQDALNANFSLQLDKRLSINPFVRYFEGRFDYDDNAFTDAGNTSTSKHFNGGLNAIYQLDNGKITFNYSHQNTNRKYISKYSGQYQGKMDLLDVFYNQNLGDKVNILLGLDNRATSVTHFNATKDREPSANLFSTYASLFLHDLSVFNLEVGGRYNKHNKYGENYTYVVTPSINLIKEIKIFGTVSSAFRAPTLEMLFGQYGANLNLKPEKATNYEAGATFNFLNEKLNLRVVGFKRDMKDAIIYGSVGYINQDQQKDKGFEIEPGVKFDRFYINGYYAYVEGKQIAGTTISDILLRRPKNTYGVNAGVQATENLYLSANYKFTGERTDSDFSTYPSVNKILDSYQIFNFYAEYALAKKRLKIFADLKNLTDEKYTEIIGYRTMGFNMNAGVSFNFK</sequence>
<comment type="caution">
    <text evidence="15">The sequence shown here is derived from an EMBL/GenBank/DDBJ whole genome shotgun (WGS) entry which is preliminary data.</text>
</comment>
<keyword evidence="4 10" id="KW-0812">Transmembrane</keyword>
<evidence type="ECO:0000313" key="15">
    <source>
        <dbReference type="EMBL" id="TKC10246.1"/>
    </source>
</evidence>
<name>A0A4U1CRZ2_9SPHI</name>
<accession>A0A4U1CRZ2</accession>
<feature type="domain" description="TonB-dependent receptor-like beta-barrel" evidence="13">
    <location>
        <begin position="293"/>
        <end position="597"/>
    </location>
</feature>
<dbReference type="RefSeq" id="WP_136839891.1">
    <property type="nucleotide sequence ID" value="NZ_SWBR01000002.1"/>
</dbReference>
<comment type="similarity">
    <text evidence="10 11">Belongs to the TonB-dependent receptor family.</text>
</comment>
<feature type="domain" description="TonB-dependent receptor plug" evidence="14">
    <location>
        <begin position="46"/>
        <end position="155"/>
    </location>
</feature>
<dbReference type="Pfam" id="PF00593">
    <property type="entry name" value="TonB_dep_Rec_b-barrel"/>
    <property type="match status" value="1"/>
</dbReference>
<dbReference type="InterPro" id="IPR039426">
    <property type="entry name" value="TonB-dep_rcpt-like"/>
</dbReference>
<feature type="chain" id="PRO_5020238305" evidence="12">
    <location>
        <begin position="27"/>
        <end position="624"/>
    </location>
</feature>
<evidence type="ECO:0000313" key="16">
    <source>
        <dbReference type="Proteomes" id="UP000309488"/>
    </source>
</evidence>
<evidence type="ECO:0000256" key="10">
    <source>
        <dbReference type="PROSITE-ProRule" id="PRU01360"/>
    </source>
</evidence>
<keyword evidence="3 10" id="KW-1134">Transmembrane beta strand</keyword>
<evidence type="ECO:0000256" key="6">
    <source>
        <dbReference type="ARBA" id="ARBA00023077"/>
    </source>
</evidence>
<dbReference type="InterPro" id="IPR037066">
    <property type="entry name" value="Plug_dom_sf"/>
</dbReference>
<evidence type="ECO:0000259" key="13">
    <source>
        <dbReference type="Pfam" id="PF00593"/>
    </source>
</evidence>
<comment type="subcellular location">
    <subcellularLocation>
        <location evidence="1 10">Cell outer membrane</location>
        <topology evidence="1 10">Multi-pass membrane protein</topology>
    </subcellularLocation>
</comment>
<dbReference type="GO" id="GO:0044718">
    <property type="term" value="P:siderophore transmembrane transport"/>
    <property type="evidence" value="ECO:0007669"/>
    <property type="project" value="TreeGrafter"/>
</dbReference>
<dbReference type="InterPro" id="IPR036942">
    <property type="entry name" value="Beta-barrel_TonB_sf"/>
</dbReference>
<keyword evidence="6 11" id="KW-0798">TonB box</keyword>
<dbReference type="SUPFAM" id="SSF56935">
    <property type="entry name" value="Porins"/>
    <property type="match status" value="1"/>
</dbReference>
<keyword evidence="16" id="KW-1185">Reference proteome</keyword>
<gene>
    <name evidence="15" type="ORF">FA048_08605</name>
</gene>
<keyword evidence="8 15" id="KW-0675">Receptor</keyword>
<dbReference type="EMBL" id="SWBR01000002">
    <property type="protein sequence ID" value="TKC10246.1"/>
    <property type="molecule type" value="Genomic_DNA"/>
</dbReference>
<evidence type="ECO:0000256" key="2">
    <source>
        <dbReference type="ARBA" id="ARBA00022448"/>
    </source>
</evidence>
<dbReference type="Proteomes" id="UP000309488">
    <property type="component" value="Unassembled WGS sequence"/>
</dbReference>
<dbReference type="AlphaFoldDB" id="A0A4U1CRZ2"/>
<keyword evidence="9 10" id="KW-0998">Cell outer membrane</keyword>
<proteinExistence type="inferred from homology"/>
<organism evidence="15 16">
    <name type="scientific">Pedobacter polaris</name>
    <dbReference type="NCBI Taxonomy" id="2571273"/>
    <lineage>
        <taxon>Bacteria</taxon>
        <taxon>Pseudomonadati</taxon>
        <taxon>Bacteroidota</taxon>
        <taxon>Sphingobacteriia</taxon>
        <taxon>Sphingobacteriales</taxon>
        <taxon>Sphingobacteriaceae</taxon>
        <taxon>Pedobacter</taxon>
    </lineage>
</organism>
<evidence type="ECO:0000256" key="7">
    <source>
        <dbReference type="ARBA" id="ARBA00023136"/>
    </source>
</evidence>
<evidence type="ECO:0000259" key="14">
    <source>
        <dbReference type="Pfam" id="PF07715"/>
    </source>
</evidence>
<dbReference type="OrthoDB" id="9764669at2"/>
<evidence type="ECO:0000256" key="11">
    <source>
        <dbReference type="RuleBase" id="RU003357"/>
    </source>
</evidence>
<evidence type="ECO:0000256" key="12">
    <source>
        <dbReference type="SAM" id="SignalP"/>
    </source>
</evidence>
<keyword evidence="7 10" id="KW-0472">Membrane</keyword>
<dbReference type="GO" id="GO:0009279">
    <property type="term" value="C:cell outer membrane"/>
    <property type="evidence" value="ECO:0007669"/>
    <property type="project" value="UniProtKB-SubCell"/>
</dbReference>
<dbReference type="PANTHER" id="PTHR30069">
    <property type="entry name" value="TONB-DEPENDENT OUTER MEMBRANE RECEPTOR"/>
    <property type="match status" value="1"/>
</dbReference>
<dbReference type="InterPro" id="IPR012910">
    <property type="entry name" value="Plug_dom"/>
</dbReference>
<dbReference type="Gene3D" id="2.40.170.20">
    <property type="entry name" value="TonB-dependent receptor, beta-barrel domain"/>
    <property type="match status" value="1"/>
</dbReference>
<dbReference type="GO" id="GO:0015344">
    <property type="term" value="F:siderophore uptake transmembrane transporter activity"/>
    <property type="evidence" value="ECO:0007669"/>
    <property type="project" value="TreeGrafter"/>
</dbReference>
<evidence type="ECO:0000256" key="4">
    <source>
        <dbReference type="ARBA" id="ARBA00022692"/>
    </source>
</evidence>
<reference evidence="15 16" key="1">
    <citation type="submission" date="2019-04" db="EMBL/GenBank/DDBJ databases">
        <title>Pedobacter sp. RP-3-22 sp. nov., isolated from Arctic soil.</title>
        <authorList>
            <person name="Dahal R.H."/>
            <person name="Kim D.-U."/>
        </authorList>
    </citation>
    <scope>NUCLEOTIDE SEQUENCE [LARGE SCALE GENOMIC DNA]</scope>
    <source>
        <strain evidence="15 16">RP-3-22</strain>
    </source>
</reference>
<dbReference type="InterPro" id="IPR000531">
    <property type="entry name" value="Beta-barrel_TonB"/>
</dbReference>
<keyword evidence="2 10" id="KW-0813">Transport</keyword>
<dbReference type="Gene3D" id="2.170.130.10">
    <property type="entry name" value="TonB-dependent receptor, plug domain"/>
    <property type="match status" value="1"/>
</dbReference>
<keyword evidence="5 12" id="KW-0732">Signal</keyword>
<evidence type="ECO:0000256" key="8">
    <source>
        <dbReference type="ARBA" id="ARBA00023170"/>
    </source>
</evidence>
<protein>
    <submittedName>
        <fullName evidence="15">TonB-dependent receptor</fullName>
    </submittedName>
</protein>
<evidence type="ECO:0000256" key="1">
    <source>
        <dbReference type="ARBA" id="ARBA00004571"/>
    </source>
</evidence>
<dbReference type="PROSITE" id="PS52016">
    <property type="entry name" value="TONB_DEPENDENT_REC_3"/>
    <property type="match status" value="1"/>
</dbReference>
<dbReference type="PANTHER" id="PTHR30069:SF29">
    <property type="entry name" value="HEMOGLOBIN AND HEMOGLOBIN-HAPTOGLOBIN-BINDING PROTEIN 1-RELATED"/>
    <property type="match status" value="1"/>
</dbReference>
<evidence type="ECO:0000256" key="3">
    <source>
        <dbReference type="ARBA" id="ARBA00022452"/>
    </source>
</evidence>
<dbReference type="CDD" id="cd01347">
    <property type="entry name" value="ligand_gated_channel"/>
    <property type="match status" value="1"/>
</dbReference>